<feature type="non-terminal residue" evidence="1">
    <location>
        <position position="104"/>
    </location>
</feature>
<dbReference type="AlphaFoldDB" id="A0AAV5TWS0"/>
<proteinExistence type="predicted"/>
<reference evidence="1" key="1">
    <citation type="submission" date="2023-10" db="EMBL/GenBank/DDBJ databases">
        <title>Genome assembly of Pristionchus species.</title>
        <authorList>
            <person name="Yoshida K."/>
            <person name="Sommer R.J."/>
        </authorList>
    </citation>
    <scope>NUCLEOTIDE SEQUENCE</scope>
    <source>
        <strain evidence="1">RS0144</strain>
    </source>
</reference>
<evidence type="ECO:0000313" key="1">
    <source>
        <dbReference type="EMBL" id="GMS98911.1"/>
    </source>
</evidence>
<feature type="non-terminal residue" evidence="1">
    <location>
        <position position="1"/>
    </location>
</feature>
<accession>A0AAV5TWS0</accession>
<name>A0AAV5TWS0_9BILA</name>
<evidence type="ECO:0008006" key="3">
    <source>
        <dbReference type="Google" id="ProtNLM"/>
    </source>
</evidence>
<comment type="caution">
    <text evidence="1">The sequence shown here is derived from an EMBL/GenBank/DDBJ whole genome shotgun (WGS) entry which is preliminary data.</text>
</comment>
<sequence>NVTIFSPYAFRLSSFRLCETLATIVRCSGIDVAAATTDLLYLLLPHVLGRFRAPSTPGRSWSGSDSARTAYVGLTSFTTPTARAGAGRCAASSAPAVSAVGTPT</sequence>
<protein>
    <recommendedName>
        <fullName evidence="3">G protein-coupled receptor</fullName>
    </recommendedName>
</protein>
<evidence type="ECO:0000313" key="2">
    <source>
        <dbReference type="Proteomes" id="UP001432027"/>
    </source>
</evidence>
<dbReference type="Proteomes" id="UP001432027">
    <property type="component" value="Unassembled WGS sequence"/>
</dbReference>
<dbReference type="EMBL" id="BTSX01000005">
    <property type="protein sequence ID" value="GMS98911.1"/>
    <property type="molecule type" value="Genomic_DNA"/>
</dbReference>
<gene>
    <name evidence="1" type="ORF">PENTCL1PPCAC_21086</name>
</gene>
<keyword evidence="2" id="KW-1185">Reference proteome</keyword>
<organism evidence="1 2">
    <name type="scientific">Pristionchus entomophagus</name>
    <dbReference type="NCBI Taxonomy" id="358040"/>
    <lineage>
        <taxon>Eukaryota</taxon>
        <taxon>Metazoa</taxon>
        <taxon>Ecdysozoa</taxon>
        <taxon>Nematoda</taxon>
        <taxon>Chromadorea</taxon>
        <taxon>Rhabditida</taxon>
        <taxon>Rhabditina</taxon>
        <taxon>Diplogasteromorpha</taxon>
        <taxon>Diplogasteroidea</taxon>
        <taxon>Neodiplogasteridae</taxon>
        <taxon>Pristionchus</taxon>
    </lineage>
</organism>